<dbReference type="Proteomes" id="UP001055072">
    <property type="component" value="Unassembled WGS sequence"/>
</dbReference>
<reference evidence="1" key="1">
    <citation type="journal article" date="2021" name="Environ. Microbiol.">
        <title>Gene family expansions and transcriptome signatures uncover fungal adaptations to wood decay.</title>
        <authorList>
            <person name="Hage H."/>
            <person name="Miyauchi S."/>
            <person name="Viragh M."/>
            <person name="Drula E."/>
            <person name="Min B."/>
            <person name="Chaduli D."/>
            <person name="Navarro D."/>
            <person name="Favel A."/>
            <person name="Norest M."/>
            <person name="Lesage-Meessen L."/>
            <person name="Balint B."/>
            <person name="Merenyi Z."/>
            <person name="de Eugenio L."/>
            <person name="Morin E."/>
            <person name="Martinez A.T."/>
            <person name="Baldrian P."/>
            <person name="Stursova M."/>
            <person name="Martinez M.J."/>
            <person name="Novotny C."/>
            <person name="Magnuson J.K."/>
            <person name="Spatafora J.W."/>
            <person name="Maurice S."/>
            <person name="Pangilinan J."/>
            <person name="Andreopoulos W."/>
            <person name="LaButti K."/>
            <person name="Hundley H."/>
            <person name="Na H."/>
            <person name="Kuo A."/>
            <person name="Barry K."/>
            <person name="Lipzen A."/>
            <person name="Henrissat B."/>
            <person name="Riley R."/>
            <person name="Ahrendt S."/>
            <person name="Nagy L.G."/>
            <person name="Grigoriev I.V."/>
            <person name="Martin F."/>
            <person name="Rosso M.N."/>
        </authorList>
    </citation>
    <scope>NUCLEOTIDE SEQUENCE</scope>
    <source>
        <strain evidence="1">CBS 384.51</strain>
    </source>
</reference>
<organism evidence="1 2">
    <name type="scientific">Irpex rosettiformis</name>
    <dbReference type="NCBI Taxonomy" id="378272"/>
    <lineage>
        <taxon>Eukaryota</taxon>
        <taxon>Fungi</taxon>
        <taxon>Dikarya</taxon>
        <taxon>Basidiomycota</taxon>
        <taxon>Agaricomycotina</taxon>
        <taxon>Agaricomycetes</taxon>
        <taxon>Polyporales</taxon>
        <taxon>Irpicaceae</taxon>
        <taxon>Irpex</taxon>
    </lineage>
</organism>
<gene>
    <name evidence="1" type="ORF">BDY19DRAFT_1051835</name>
</gene>
<dbReference type="EMBL" id="MU274965">
    <property type="protein sequence ID" value="KAI0083458.1"/>
    <property type="molecule type" value="Genomic_DNA"/>
</dbReference>
<protein>
    <submittedName>
        <fullName evidence="1">Uncharacterized protein</fullName>
    </submittedName>
</protein>
<keyword evidence="2" id="KW-1185">Reference proteome</keyword>
<evidence type="ECO:0000313" key="1">
    <source>
        <dbReference type="EMBL" id="KAI0083458.1"/>
    </source>
</evidence>
<name>A0ACB8TN48_9APHY</name>
<proteinExistence type="predicted"/>
<accession>A0ACB8TN48</accession>
<evidence type="ECO:0000313" key="2">
    <source>
        <dbReference type="Proteomes" id="UP001055072"/>
    </source>
</evidence>
<sequence>MASIKLSFHYIIATITAVFLLASYTTTISFSSFAGMYKPASSTQTADGTLPLNARICTESRSQTSSSSSFRIKKEAATTEESWTSGVFGRALIRHPHSAAPNTHPKTTVEAADSTSVNHQHTSSPPAASSQQVVVASTASKAAHLENDLSLVTLFTFSLTPSTLLVPSTSSFPPRTSSLTPSTSSLPPPHPIPHLVQVPTNSNPNSKNRSLPDGWPFALAYLGIVLDLQLALMDPHNEFDYLSVSPSPAMSRVAQGSLEGEGIVFARTGLADLRKLNGSGGETRGKVGIWPQPSRREARWEIIPNPPPPRGDDRDEDDRDADDRDDCPHPVEQDEKHEDERRRASRGVSAF</sequence>
<comment type="caution">
    <text evidence="1">The sequence shown here is derived from an EMBL/GenBank/DDBJ whole genome shotgun (WGS) entry which is preliminary data.</text>
</comment>